<evidence type="ECO:0000313" key="13">
    <source>
        <dbReference type="Proteomes" id="UP001484239"/>
    </source>
</evidence>
<feature type="binding site" evidence="10">
    <location>
        <position position="368"/>
    </location>
    <ligand>
        <name>thiamine diphosphate</name>
        <dbReference type="ChEBI" id="CHEBI:58937"/>
    </ligand>
</feature>
<sequence>MSLLDQVRFPADIRALPREQLRQLADEVRDRHIDVVAQKGGHFGASLGVVELTVALHRVYDTPRDQLVWDTGHQAYIHKILTGRNEQLPTIRTRGGLAPFLRRDESEYDAFGAGHAATSISAAWGMAVGRDLKGADFDVVAIIGDGSMGCGLAYEALNNAGHKSNDFTVVLNDNDMSIGPAVGALNKYLTSMVTNPAYNKVRDVVKDVLHRAPRSLGHLMEEVAGKLEDGVKHMLTPGMLFEALGFRYIGPVDGHDLDELVDTFSRVRQMSGPILVHVLTQKGKGFHLAEDDPWTWHAASPFDKISGAAHAKKAGRPRYQKVFGKGLVELADEDPRIVAITAAMPDGTSTDLFSRAHADRYFDVGIAEGHGVTFAAGLATQGIKPVVAIYSTFLQRGYDNIVHDVALQDLPVVFGMDRAGIAGADGPTHNGAFDIAYMLAVPNMTVTAGKNGTETLALLRAGLQHEEGPFCLRWPRDSVPDEVPSALTIEPTPHASWEVLRRGSDLCILAVGTMVLPAIDAAQELAARGIEATVVNCRYLKPYDRAVFEEVVSAHDRILTIEEGTVTNGFGAFMTREITAFRRGAALHIETLGLPDDFIEHGGRGELLADLGLDAAGIARSARALTDGAATGRSARETA</sequence>
<reference evidence="12 13" key="1">
    <citation type="submission" date="2024-02" db="EMBL/GenBank/DDBJ databases">
        <title>A novel Gemmatimonadota bacterium.</title>
        <authorList>
            <person name="Du Z.-J."/>
            <person name="Ye Y.-Q."/>
        </authorList>
    </citation>
    <scope>NUCLEOTIDE SEQUENCE [LARGE SCALE GENOMIC DNA]</scope>
    <source>
        <strain evidence="12 13">DH-20</strain>
    </source>
</reference>
<protein>
    <recommendedName>
        <fullName evidence="10">1-deoxy-D-xylulose-5-phosphate synthase</fullName>
        <ecNumber evidence="10">2.2.1.7</ecNumber>
    </recommendedName>
    <alternativeName>
        <fullName evidence="10">1-deoxyxylulose-5-phosphate synthase</fullName>
        <shortName evidence="10">DXP synthase</shortName>
        <shortName evidence="10">DXPS</shortName>
    </alternativeName>
</protein>
<keyword evidence="8 10" id="KW-0786">Thiamine pyrophosphate</keyword>
<accession>A0ABU9E9Z2</accession>
<comment type="similarity">
    <text evidence="2 10">Belongs to the transketolase family. DXPS subfamily.</text>
</comment>
<dbReference type="Pfam" id="PF02780">
    <property type="entry name" value="Transketolase_C"/>
    <property type="match status" value="1"/>
</dbReference>
<dbReference type="Pfam" id="PF02779">
    <property type="entry name" value="Transket_pyr"/>
    <property type="match status" value="1"/>
</dbReference>
<dbReference type="InterPro" id="IPR005477">
    <property type="entry name" value="Dxylulose-5-P_synthase"/>
</dbReference>
<dbReference type="EMBL" id="JBBHLI010000002">
    <property type="protein sequence ID" value="MEK9500405.1"/>
    <property type="molecule type" value="Genomic_DNA"/>
</dbReference>
<evidence type="ECO:0000313" key="12">
    <source>
        <dbReference type="EMBL" id="MEK9500405.1"/>
    </source>
</evidence>
<organism evidence="12 13">
    <name type="scientific">Gaopeijia maritima</name>
    <dbReference type="NCBI Taxonomy" id="3119007"/>
    <lineage>
        <taxon>Bacteria</taxon>
        <taxon>Pseudomonadati</taxon>
        <taxon>Gemmatimonadota</taxon>
        <taxon>Longimicrobiia</taxon>
        <taxon>Gaopeijiales</taxon>
        <taxon>Gaopeijiaceae</taxon>
        <taxon>Gaopeijia</taxon>
    </lineage>
</organism>
<evidence type="ECO:0000256" key="6">
    <source>
        <dbReference type="ARBA" id="ARBA00022842"/>
    </source>
</evidence>
<name>A0ABU9E9Z2_9BACT</name>
<comment type="pathway">
    <text evidence="1 10">Metabolic intermediate biosynthesis; 1-deoxy-D-xylulose 5-phosphate biosynthesis; 1-deoxy-D-xylulose 5-phosphate from D-glyceraldehyde 3-phosphate and pyruvate: step 1/1.</text>
</comment>
<dbReference type="SMART" id="SM00861">
    <property type="entry name" value="Transket_pyr"/>
    <property type="match status" value="1"/>
</dbReference>
<dbReference type="SUPFAM" id="SSF52518">
    <property type="entry name" value="Thiamin diphosphate-binding fold (THDP-binding)"/>
    <property type="match status" value="2"/>
</dbReference>
<dbReference type="SUPFAM" id="SSF52922">
    <property type="entry name" value="TK C-terminal domain-like"/>
    <property type="match status" value="1"/>
</dbReference>
<dbReference type="CDD" id="cd02007">
    <property type="entry name" value="TPP_DXS"/>
    <property type="match status" value="1"/>
</dbReference>
<evidence type="ECO:0000256" key="2">
    <source>
        <dbReference type="ARBA" id="ARBA00011081"/>
    </source>
</evidence>
<dbReference type="EC" id="2.2.1.7" evidence="10"/>
<proteinExistence type="inferred from homology"/>
<evidence type="ECO:0000256" key="5">
    <source>
        <dbReference type="ARBA" id="ARBA00022723"/>
    </source>
</evidence>
<dbReference type="PANTHER" id="PTHR43322">
    <property type="entry name" value="1-D-DEOXYXYLULOSE 5-PHOSPHATE SYNTHASE-RELATED"/>
    <property type="match status" value="1"/>
</dbReference>
<dbReference type="Proteomes" id="UP001484239">
    <property type="component" value="Unassembled WGS sequence"/>
</dbReference>
<feature type="domain" description="Transketolase-like pyrimidine-binding" evidence="11">
    <location>
        <begin position="317"/>
        <end position="481"/>
    </location>
</feature>
<keyword evidence="7 10" id="KW-0784">Thiamine biosynthesis</keyword>
<keyword evidence="6 10" id="KW-0460">Magnesium</keyword>
<dbReference type="InterPro" id="IPR005475">
    <property type="entry name" value="Transketolase-like_Pyr-bd"/>
</dbReference>
<evidence type="ECO:0000256" key="1">
    <source>
        <dbReference type="ARBA" id="ARBA00004980"/>
    </source>
</evidence>
<dbReference type="PANTHER" id="PTHR43322:SF5">
    <property type="entry name" value="1-DEOXY-D-XYLULOSE-5-PHOSPHATE SYNTHASE, CHLOROPLASTIC"/>
    <property type="match status" value="1"/>
</dbReference>
<dbReference type="CDD" id="cd07033">
    <property type="entry name" value="TPP_PYR_DXS_TK_like"/>
    <property type="match status" value="1"/>
</dbReference>
<dbReference type="Gene3D" id="3.40.50.970">
    <property type="match status" value="2"/>
</dbReference>
<evidence type="ECO:0000259" key="11">
    <source>
        <dbReference type="SMART" id="SM00861"/>
    </source>
</evidence>
<evidence type="ECO:0000256" key="3">
    <source>
        <dbReference type="ARBA" id="ARBA00011738"/>
    </source>
</evidence>
<feature type="binding site" evidence="10">
    <location>
        <position position="174"/>
    </location>
    <ligand>
        <name>Mg(2+)</name>
        <dbReference type="ChEBI" id="CHEBI:18420"/>
    </ligand>
</feature>
<dbReference type="InterPro" id="IPR029061">
    <property type="entry name" value="THDP-binding"/>
</dbReference>
<feature type="binding site" evidence="10">
    <location>
        <begin position="146"/>
        <end position="147"/>
    </location>
    <ligand>
        <name>thiamine diphosphate</name>
        <dbReference type="ChEBI" id="CHEBI:58937"/>
    </ligand>
</feature>
<comment type="cofactor">
    <cofactor evidence="10">
        <name>thiamine diphosphate</name>
        <dbReference type="ChEBI" id="CHEBI:58937"/>
    </cofactor>
    <text evidence="10">Binds 1 thiamine pyrophosphate per subunit.</text>
</comment>
<dbReference type="RefSeq" id="WP_405274972.1">
    <property type="nucleotide sequence ID" value="NZ_JBBHLI010000002.1"/>
</dbReference>
<dbReference type="GO" id="GO:0008661">
    <property type="term" value="F:1-deoxy-D-xylulose-5-phosphate synthase activity"/>
    <property type="evidence" value="ECO:0007669"/>
    <property type="project" value="UniProtKB-EC"/>
</dbReference>
<dbReference type="NCBIfam" id="TIGR00204">
    <property type="entry name" value="dxs"/>
    <property type="match status" value="1"/>
</dbReference>
<evidence type="ECO:0000256" key="8">
    <source>
        <dbReference type="ARBA" id="ARBA00023052"/>
    </source>
</evidence>
<dbReference type="Pfam" id="PF13292">
    <property type="entry name" value="DXP_synthase_N"/>
    <property type="match status" value="1"/>
</dbReference>
<dbReference type="PROSITE" id="PS00801">
    <property type="entry name" value="TRANSKETOLASE_1"/>
    <property type="match status" value="1"/>
</dbReference>
<comment type="cofactor">
    <cofactor evidence="10">
        <name>Mg(2+)</name>
        <dbReference type="ChEBI" id="CHEBI:18420"/>
    </cofactor>
    <text evidence="10">Binds 1 Mg(2+) ion per subunit.</text>
</comment>
<evidence type="ECO:0000256" key="4">
    <source>
        <dbReference type="ARBA" id="ARBA00022679"/>
    </source>
</evidence>
<comment type="function">
    <text evidence="10">Catalyzes the acyloin condensation reaction between C atoms 2 and 3 of pyruvate and glyceraldehyde 3-phosphate to yield 1-deoxy-D-xylulose-5-phosphate (DXP).</text>
</comment>
<feature type="binding site" evidence="10">
    <location>
        <position position="145"/>
    </location>
    <ligand>
        <name>Mg(2+)</name>
        <dbReference type="ChEBI" id="CHEBI:18420"/>
    </ligand>
</feature>
<dbReference type="Gene3D" id="3.40.50.920">
    <property type="match status" value="1"/>
</dbReference>
<evidence type="ECO:0000256" key="10">
    <source>
        <dbReference type="HAMAP-Rule" id="MF_00315"/>
    </source>
</evidence>
<dbReference type="HAMAP" id="MF_00315">
    <property type="entry name" value="DXP_synth"/>
    <property type="match status" value="1"/>
</dbReference>
<comment type="catalytic activity">
    <reaction evidence="10">
        <text>D-glyceraldehyde 3-phosphate + pyruvate + H(+) = 1-deoxy-D-xylulose 5-phosphate + CO2</text>
        <dbReference type="Rhea" id="RHEA:12605"/>
        <dbReference type="ChEBI" id="CHEBI:15361"/>
        <dbReference type="ChEBI" id="CHEBI:15378"/>
        <dbReference type="ChEBI" id="CHEBI:16526"/>
        <dbReference type="ChEBI" id="CHEBI:57792"/>
        <dbReference type="ChEBI" id="CHEBI:59776"/>
        <dbReference type="EC" id="2.2.1.7"/>
    </reaction>
</comment>
<keyword evidence="9 10" id="KW-0414">Isoprene biosynthesis</keyword>
<dbReference type="InterPro" id="IPR009014">
    <property type="entry name" value="Transketo_C/PFOR_II"/>
</dbReference>
<comment type="subunit">
    <text evidence="3 10">Homodimer.</text>
</comment>
<evidence type="ECO:0000256" key="7">
    <source>
        <dbReference type="ARBA" id="ARBA00022977"/>
    </source>
</evidence>
<feature type="binding site" evidence="10">
    <location>
        <position position="174"/>
    </location>
    <ligand>
        <name>thiamine diphosphate</name>
        <dbReference type="ChEBI" id="CHEBI:58937"/>
    </ligand>
</feature>
<evidence type="ECO:0000256" key="9">
    <source>
        <dbReference type="ARBA" id="ARBA00023229"/>
    </source>
</evidence>
<dbReference type="InterPro" id="IPR033248">
    <property type="entry name" value="Transketolase_C"/>
</dbReference>
<keyword evidence="13" id="KW-1185">Reference proteome</keyword>
<dbReference type="NCBIfam" id="NF003933">
    <property type="entry name" value="PRK05444.2-2"/>
    <property type="match status" value="1"/>
</dbReference>
<feature type="binding site" evidence="10">
    <location>
        <position position="73"/>
    </location>
    <ligand>
        <name>thiamine diphosphate</name>
        <dbReference type="ChEBI" id="CHEBI:58937"/>
    </ligand>
</feature>
<gene>
    <name evidence="10 12" type="primary">dxs</name>
    <name evidence="12" type="ORF">WI372_05410</name>
</gene>
<dbReference type="InterPro" id="IPR049557">
    <property type="entry name" value="Transketolase_CS"/>
</dbReference>
<feature type="binding site" evidence="10">
    <location>
        <begin position="114"/>
        <end position="116"/>
    </location>
    <ligand>
        <name>thiamine diphosphate</name>
        <dbReference type="ChEBI" id="CHEBI:58937"/>
    </ligand>
</feature>
<keyword evidence="5 10" id="KW-0479">Metal-binding</keyword>
<comment type="caution">
    <text evidence="12">The sequence shown here is derived from an EMBL/GenBank/DDBJ whole genome shotgun (WGS) entry which is preliminary data.</text>
</comment>
<keyword evidence="4 10" id="KW-0808">Transferase</keyword>
<feature type="binding site" evidence="10">
    <location>
        <position position="286"/>
    </location>
    <ligand>
        <name>thiamine diphosphate</name>
        <dbReference type="ChEBI" id="CHEBI:58937"/>
    </ligand>
</feature>